<dbReference type="Gene3D" id="2.60.40.1120">
    <property type="entry name" value="Carboxypeptidase-like, regulatory domain"/>
    <property type="match status" value="1"/>
</dbReference>
<comment type="caution">
    <text evidence="8">The sequence shown here is derived from an EMBL/GenBank/DDBJ whole genome shotgun (WGS) entry which is preliminary data.</text>
</comment>
<proteinExistence type="predicted"/>
<dbReference type="SUPFAM" id="SSF56935">
    <property type="entry name" value="Porins"/>
    <property type="match status" value="1"/>
</dbReference>
<gene>
    <name evidence="8" type="ORF">HDF08_000975</name>
</gene>
<evidence type="ECO:0000256" key="3">
    <source>
        <dbReference type="ARBA" id="ARBA00022452"/>
    </source>
</evidence>
<reference evidence="8 9" key="1">
    <citation type="submission" date="2020-07" db="EMBL/GenBank/DDBJ databases">
        <title>Genomic Encyclopedia of Type Strains, Phase IV (KMG-V): Genome sequencing to study the core and pangenomes of soil and plant-associated prokaryotes.</title>
        <authorList>
            <person name="Whitman W."/>
        </authorList>
    </citation>
    <scope>NUCLEOTIDE SEQUENCE [LARGE SCALE GENOMIC DNA]</scope>
    <source>
        <strain evidence="8 9">M8UP22</strain>
    </source>
</reference>
<evidence type="ECO:0000256" key="4">
    <source>
        <dbReference type="ARBA" id="ARBA00022692"/>
    </source>
</evidence>
<dbReference type="Proteomes" id="UP000564385">
    <property type="component" value="Unassembled WGS sequence"/>
</dbReference>
<keyword evidence="4" id="KW-0812">Transmembrane</keyword>
<feature type="domain" description="TonB-dependent transporter Oar-like beta-barrel" evidence="7">
    <location>
        <begin position="248"/>
        <end position="1140"/>
    </location>
</feature>
<evidence type="ECO:0000259" key="7">
    <source>
        <dbReference type="Pfam" id="PF25183"/>
    </source>
</evidence>
<dbReference type="Pfam" id="PF13620">
    <property type="entry name" value="CarboxypepD_reg"/>
    <property type="match status" value="1"/>
</dbReference>
<evidence type="ECO:0000256" key="6">
    <source>
        <dbReference type="ARBA" id="ARBA00023237"/>
    </source>
</evidence>
<dbReference type="InterPro" id="IPR057601">
    <property type="entry name" value="Oar-like_b-barrel"/>
</dbReference>
<keyword evidence="8" id="KW-0675">Receptor</keyword>
<evidence type="ECO:0000313" key="9">
    <source>
        <dbReference type="Proteomes" id="UP000564385"/>
    </source>
</evidence>
<dbReference type="InterPro" id="IPR036942">
    <property type="entry name" value="Beta-barrel_TonB_sf"/>
</dbReference>
<keyword evidence="6" id="KW-0998">Cell outer membrane</keyword>
<protein>
    <submittedName>
        <fullName evidence="8">Outer membrane receptor protein involved in Fe transport</fullName>
    </submittedName>
</protein>
<dbReference type="AlphaFoldDB" id="A0A852V7D7"/>
<evidence type="ECO:0000313" key="8">
    <source>
        <dbReference type="EMBL" id="NYF88908.1"/>
    </source>
</evidence>
<name>A0A852V7D7_9BACT</name>
<dbReference type="SUPFAM" id="SSF49452">
    <property type="entry name" value="Starch-binding domain-like"/>
    <property type="match status" value="1"/>
</dbReference>
<keyword evidence="3" id="KW-1134">Transmembrane beta strand</keyword>
<dbReference type="InterPro" id="IPR039426">
    <property type="entry name" value="TonB-dep_rcpt-like"/>
</dbReference>
<organism evidence="8 9">
    <name type="scientific">Tunturiibacter lichenicola</name>
    <dbReference type="NCBI Taxonomy" id="2051959"/>
    <lineage>
        <taxon>Bacteria</taxon>
        <taxon>Pseudomonadati</taxon>
        <taxon>Acidobacteriota</taxon>
        <taxon>Terriglobia</taxon>
        <taxon>Terriglobales</taxon>
        <taxon>Acidobacteriaceae</taxon>
        <taxon>Tunturiibacter</taxon>
    </lineage>
</organism>
<accession>A0A852V7D7</accession>
<keyword evidence="5" id="KW-0472">Membrane</keyword>
<dbReference type="GO" id="GO:0015344">
    <property type="term" value="F:siderophore uptake transmembrane transporter activity"/>
    <property type="evidence" value="ECO:0007669"/>
    <property type="project" value="TreeGrafter"/>
</dbReference>
<dbReference type="EMBL" id="JACCCU010000001">
    <property type="protein sequence ID" value="NYF88908.1"/>
    <property type="molecule type" value="Genomic_DNA"/>
</dbReference>
<dbReference type="GO" id="GO:0009279">
    <property type="term" value="C:cell outer membrane"/>
    <property type="evidence" value="ECO:0007669"/>
    <property type="project" value="UniProtKB-SubCell"/>
</dbReference>
<keyword evidence="2" id="KW-0813">Transport</keyword>
<dbReference type="GO" id="GO:0030246">
    <property type="term" value="F:carbohydrate binding"/>
    <property type="evidence" value="ECO:0007669"/>
    <property type="project" value="InterPro"/>
</dbReference>
<dbReference type="InterPro" id="IPR013784">
    <property type="entry name" value="Carb-bd-like_fold"/>
</dbReference>
<comment type="subcellular location">
    <subcellularLocation>
        <location evidence="1">Cell outer membrane</location>
        <topology evidence="1">Multi-pass membrane protein</topology>
    </subcellularLocation>
</comment>
<dbReference type="PANTHER" id="PTHR30069">
    <property type="entry name" value="TONB-DEPENDENT OUTER MEMBRANE RECEPTOR"/>
    <property type="match status" value="1"/>
</dbReference>
<sequence length="1147" mass="123410">MQMRRNVKVSGFILLVIFLAAVPLLQGQIDTATVAGRVTDKTGATVPMADVTVTNTETNFVYHAKSSANGEWTISPVHIGTYRLAISATGFSQAVAGPFTLSVQQRQQFDLALQTGSVSAVVEVSDTAPVLETATSERSQLIDSRTMQTLPLNGRNPVQLAQLSAGVTVSEPGARDEQGYGFSANGARSLQNNFLLDGIDNNSNLPDLLNEANYVVMPSVDALQEFRFETDSYSAEFGRATGAVVNATTKSGSNHIHGVLYEFLRNQAFDARNYFDQTLPPYHQNQFGATIGLPIIHNKLFLFADYEGLRLSQGQTYTALVPTAAQTAGDFSSQLDLTSATGVNDCNGNPTYNGELFDTKKTQASAASPTGYCGVPFGYNADGTPSNVIPNSAIDPLGAKLAALYPAPNANGSGYNYVSNPKLIRNANQGDVRVDQVMTHSDNIFYRFSISRAPSTIPATFPGIADGGGFFTGVGDNRAYSIAVSETHVFSPTRVNEIRIGYNRLHTNRFQFNSNTNVSAAVGFPGVPYQAGTDNGGLPQMFFNDVATLGSPTYLPSNEIQNTYSLSDTFTLIVHDHSIKFGGEIRPEEFTIFQPAAPRGTVTFGTQFTDNPAAQGTGGSGFATLLTGQPDGGGINNLNNVDYNRKVFGIFLQDDWRATPKLTINAGIRYDFFSAILERHNSQANFNPITGQLDIPRSNNAVLTPTLAGLLTVNRTASNGLIPPIYTNVSPRFGLALQFWQGWVLRAGTGLFFNGEESGPYSNPSPGFNPPYFASQNYVAPCSLASYASVLDCSIPGLRTLSDGFPSDALSDPNTPNLFSEDKLKTPYVAQWHLTVQHEITPHTTIEVAYVGSKGTHLYTFANVNQAAPTADSSAPSAPRRPFPTLDTSIGWLRSNGFTNYNSGQLKLEQHLSHGVAAIVNYTYSHGLGNSSNANLGAQNNDSFRDGRTVGEYGNLDFDVRHRFTTGYSWDLPIGTGKEFAGSAGRPLDYIIGHWQLSGIATLSSGTWYTVTDSNANFANSDGQQRPDFVPGQKASGKPCAAGTFFNTCAFQDPAFGSFGNVSLNTVNGPGVKNWDISVLKTIPVGEARRFELRGEFYNALNHPNFLFAAPGPQNSNNATTFGSTNFGVVTAARDPRLIQIGAKFYY</sequence>
<dbReference type="Gene3D" id="2.40.170.20">
    <property type="entry name" value="TonB-dependent receptor, beta-barrel domain"/>
    <property type="match status" value="1"/>
</dbReference>
<evidence type="ECO:0000256" key="1">
    <source>
        <dbReference type="ARBA" id="ARBA00004571"/>
    </source>
</evidence>
<dbReference type="Pfam" id="PF25183">
    <property type="entry name" value="OMP_b-brl_4"/>
    <property type="match status" value="1"/>
</dbReference>
<evidence type="ECO:0000256" key="5">
    <source>
        <dbReference type="ARBA" id="ARBA00023136"/>
    </source>
</evidence>
<dbReference type="PANTHER" id="PTHR30069:SF46">
    <property type="entry name" value="OAR PROTEIN"/>
    <property type="match status" value="1"/>
</dbReference>
<evidence type="ECO:0000256" key="2">
    <source>
        <dbReference type="ARBA" id="ARBA00022448"/>
    </source>
</evidence>
<dbReference type="GO" id="GO:0044718">
    <property type="term" value="P:siderophore transmembrane transport"/>
    <property type="evidence" value="ECO:0007669"/>
    <property type="project" value="TreeGrafter"/>
</dbReference>